<feature type="transmembrane region" description="Helical" evidence="1">
    <location>
        <begin position="91"/>
        <end position="113"/>
    </location>
</feature>
<sequence length="195" mass="22119">MPNTSQITPGNALKTLKLIHLALLLGQVMFGAVAFLQIRNLHFDLDFNGQPLMIVVAVLAVSAFTVGNLLFNKQLEAAVSRTSLTEKLSGYQTAMIIRLALIEGPSMLGIVGFLISGNWAYLIVSGVLVFWFVILRPTKDKIETDLNGCRAGYTELIKYHLPRYLQISRYRFYHRVYRQQDRTEDTKHSVRLARY</sequence>
<feature type="transmembrane region" description="Helical" evidence="1">
    <location>
        <begin position="21"/>
        <end position="38"/>
    </location>
</feature>
<comment type="caution">
    <text evidence="2">The sequence shown here is derived from an EMBL/GenBank/DDBJ whole genome shotgun (WGS) entry which is preliminary data.</text>
</comment>
<keyword evidence="3" id="KW-1185">Reference proteome</keyword>
<keyword evidence="1" id="KW-1133">Transmembrane helix</keyword>
<evidence type="ECO:0000313" key="3">
    <source>
        <dbReference type="Proteomes" id="UP000622475"/>
    </source>
</evidence>
<accession>A0A929KXU3</accession>
<keyword evidence="1" id="KW-0472">Membrane</keyword>
<keyword evidence="1" id="KW-0812">Transmembrane</keyword>
<dbReference type="EMBL" id="JADFFL010000004">
    <property type="protein sequence ID" value="MBE9662642.1"/>
    <property type="molecule type" value="Genomic_DNA"/>
</dbReference>
<feature type="transmembrane region" description="Helical" evidence="1">
    <location>
        <begin position="119"/>
        <end position="135"/>
    </location>
</feature>
<organism evidence="2 3">
    <name type="scientific">Mucilaginibacter myungsuensis</name>
    <dbReference type="NCBI Taxonomy" id="649104"/>
    <lineage>
        <taxon>Bacteria</taxon>
        <taxon>Pseudomonadati</taxon>
        <taxon>Bacteroidota</taxon>
        <taxon>Sphingobacteriia</taxon>
        <taxon>Sphingobacteriales</taxon>
        <taxon>Sphingobacteriaceae</taxon>
        <taxon>Mucilaginibacter</taxon>
    </lineage>
</organism>
<dbReference type="AlphaFoldDB" id="A0A929KXU3"/>
<dbReference type="Proteomes" id="UP000622475">
    <property type="component" value="Unassembled WGS sequence"/>
</dbReference>
<gene>
    <name evidence="2" type="ORF">IRJ16_12175</name>
</gene>
<proteinExistence type="predicted"/>
<evidence type="ECO:0000256" key="1">
    <source>
        <dbReference type="SAM" id="Phobius"/>
    </source>
</evidence>
<dbReference type="RefSeq" id="WP_194111856.1">
    <property type="nucleotide sequence ID" value="NZ_JADFFL010000004.1"/>
</dbReference>
<protein>
    <submittedName>
        <fullName evidence="2">Uncharacterized protein</fullName>
    </submittedName>
</protein>
<reference evidence="2" key="1">
    <citation type="submission" date="2020-10" db="EMBL/GenBank/DDBJ databases">
        <title>Mucilaginibacter mali sp. nov., isolated from rhizosphere soil of apple orchard.</title>
        <authorList>
            <person name="Lee J.-S."/>
            <person name="Kim H.S."/>
            <person name="Kim J.-S."/>
        </authorList>
    </citation>
    <scope>NUCLEOTIDE SEQUENCE</scope>
    <source>
        <strain evidence="2">KCTC 22746</strain>
    </source>
</reference>
<evidence type="ECO:0000313" key="2">
    <source>
        <dbReference type="EMBL" id="MBE9662642.1"/>
    </source>
</evidence>
<feature type="transmembrane region" description="Helical" evidence="1">
    <location>
        <begin position="50"/>
        <end position="71"/>
    </location>
</feature>
<name>A0A929KXU3_9SPHI</name>